<dbReference type="PANTHER" id="PTHR45992">
    <property type="entry name" value="EUKARYOTIC ELONGATION FACTOR 2 KINASE-RELATED"/>
    <property type="match status" value="1"/>
</dbReference>
<dbReference type="EMBL" id="JADNRY010000496">
    <property type="protein sequence ID" value="KAF9047220.1"/>
    <property type="molecule type" value="Genomic_DNA"/>
</dbReference>
<dbReference type="SUPFAM" id="SSF56112">
    <property type="entry name" value="Protein kinase-like (PK-like)"/>
    <property type="match status" value="1"/>
</dbReference>
<comment type="caution">
    <text evidence="7">The sequence shown here is derived from an EMBL/GenBank/DDBJ whole genome shotgun (WGS) entry which is preliminary data.</text>
</comment>
<reference evidence="7" key="1">
    <citation type="submission" date="2020-11" db="EMBL/GenBank/DDBJ databases">
        <authorList>
            <consortium name="DOE Joint Genome Institute"/>
            <person name="Ahrendt S."/>
            <person name="Riley R."/>
            <person name="Andreopoulos W."/>
            <person name="Labutti K."/>
            <person name="Pangilinan J."/>
            <person name="Ruiz-Duenas F.J."/>
            <person name="Barrasa J.M."/>
            <person name="Sanchez-Garcia M."/>
            <person name="Camarero S."/>
            <person name="Miyauchi S."/>
            <person name="Serrano A."/>
            <person name="Linde D."/>
            <person name="Babiker R."/>
            <person name="Drula E."/>
            <person name="Ayuso-Fernandez I."/>
            <person name="Pacheco R."/>
            <person name="Padilla G."/>
            <person name="Ferreira P."/>
            <person name="Barriuso J."/>
            <person name="Kellner H."/>
            <person name="Castanera R."/>
            <person name="Alfaro M."/>
            <person name="Ramirez L."/>
            <person name="Pisabarro A.G."/>
            <person name="Kuo A."/>
            <person name="Tritt A."/>
            <person name="Lipzen A."/>
            <person name="He G."/>
            <person name="Yan M."/>
            <person name="Ng V."/>
            <person name="Cullen D."/>
            <person name="Martin F."/>
            <person name="Rosso M.-N."/>
            <person name="Henrissat B."/>
            <person name="Hibbett D."/>
            <person name="Martinez A.T."/>
            <person name="Grigoriev I.V."/>
        </authorList>
    </citation>
    <scope>NUCLEOTIDE SEQUENCE</scope>
    <source>
        <strain evidence="7">AH 40177</strain>
    </source>
</reference>
<keyword evidence="4 7" id="KW-0418">Kinase</keyword>
<dbReference type="InterPro" id="IPR011009">
    <property type="entry name" value="Kinase-like_dom_sf"/>
</dbReference>
<dbReference type="OrthoDB" id="301415at2759"/>
<dbReference type="Gene3D" id="3.20.200.10">
    <property type="entry name" value="MHCK/EF2 kinase"/>
    <property type="match status" value="1"/>
</dbReference>
<dbReference type="GO" id="GO:1903013">
    <property type="term" value="P:response to differentiation-inducing factor 1"/>
    <property type="evidence" value="ECO:0007669"/>
    <property type="project" value="TreeGrafter"/>
</dbReference>
<dbReference type="CDD" id="cd04515">
    <property type="entry name" value="Alpha_kinase"/>
    <property type="match status" value="1"/>
</dbReference>
<evidence type="ECO:0000313" key="7">
    <source>
        <dbReference type="EMBL" id="KAF9047220.1"/>
    </source>
</evidence>
<keyword evidence="8" id="KW-1185">Reference proteome</keyword>
<accession>A0A9P5P6K9</accession>
<dbReference type="PROSITE" id="PS51158">
    <property type="entry name" value="ALPHA_KINASE"/>
    <property type="match status" value="1"/>
</dbReference>
<dbReference type="InterPro" id="IPR051852">
    <property type="entry name" value="Alpha-type_PK"/>
</dbReference>
<dbReference type="InterPro" id="IPR004166">
    <property type="entry name" value="a-kinase_dom"/>
</dbReference>
<dbReference type="GO" id="GO:0005524">
    <property type="term" value="F:ATP binding"/>
    <property type="evidence" value="ECO:0007669"/>
    <property type="project" value="UniProtKB-KW"/>
</dbReference>
<proteinExistence type="predicted"/>
<dbReference type="AlphaFoldDB" id="A0A9P5P6K9"/>
<keyword evidence="5" id="KW-0067">ATP-binding</keyword>
<feature type="non-terminal residue" evidence="7">
    <location>
        <position position="182"/>
    </location>
</feature>
<dbReference type="Pfam" id="PF02816">
    <property type="entry name" value="Alpha_kinase"/>
    <property type="match status" value="1"/>
</dbReference>
<evidence type="ECO:0000256" key="2">
    <source>
        <dbReference type="ARBA" id="ARBA00022679"/>
    </source>
</evidence>
<dbReference type="GO" id="GO:0031037">
    <property type="term" value="P:myosin II filament disassembly"/>
    <property type="evidence" value="ECO:0007669"/>
    <property type="project" value="TreeGrafter"/>
</dbReference>
<keyword evidence="2" id="KW-0808">Transferase</keyword>
<name>A0A9P5P6K9_9AGAR</name>
<keyword evidence="1" id="KW-0723">Serine/threonine-protein kinase</keyword>
<evidence type="ECO:0000259" key="6">
    <source>
        <dbReference type="PROSITE" id="PS51158"/>
    </source>
</evidence>
<dbReference type="PANTHER" id="PTHR45992:SF2">
    <property type="entry name" value="EUKARYOTIC ELONGATION FACTOR 2 KINASE"/>
    <property type="match status" value="1"/>
</dbReference>
<organism evidence="7 8">
    <name type="scientific">Rhodocollybia butyracea</name>
    <dbReference type="NCBI Taxonomy" id="206335"/>
    <lineage>
        <taxon>Eukaryota</taxon>
        <taxon>Fungi</taxon>
        <taxon>Dikarya</taxon>
        <taxon>Basidiomycota</taxon>
        <taxon>Agaricomycotina</taxon>
        <taxon>Agaricomycetes</taxon>
        <taxon>Agaricomycetidae</taxon>
        <taxon>Agaricales</taxon>
        <taxon>Marasmiineae</taxon>
        <taxon>Omphalotaceae</taxon>
        <taxon>Rhodocollybia</taxon>
    </lineage>
</organism>
<sequence>YNAEGAFVGTVTTFLPGHGLPIDDKTVEHEAADRSLLFDTFLVVPLLQTKGLYAERKFSGNMDTGDNNDYIGKVVDAFAHHVVEETHGQFMLADLQGIVGPDRSITLFDPQAHSITGDTGEWDQGLVAIDKFCTEHHCNAVCRQLQLGKLKDKVVGELKDKAVGELKDKDVTRETPHRAWED</sequence>
<evidence type="ECO:0000313" key="8">
    <source>
        <dbReference type="Proteomes" id="UP000772434"/>
    </source>
</evidence>
<dbReference type="Proteomes" id="UP000772434">
    <property type="component" value="Unassembled WGS sequence"/>
</dbReference>
<keyword evidence="3" id="KW-0547">Nucleotide-binding</keyword>
<evidence type="ECO:0000256" key="3">
    <source>
        <dbReference type="ARBA" id="ARBA00022741"/>
    </source>
</evidence>
<feature type="domain" description="Alpha-type protein kinase" evidence="6">
    <location>
        <begin position="1"/>
        <end position="150"/>
    </location>
</feature>
<evidence type="ECO:0000256" key="5">
    <source>
        <dbReference type="ARBA" id="ARBA00022840"/>
    </source>
</evidence>
<protein>
    <submittedName>
        <fullName evidence="7">Kinase-like domain-containing protein</fullName>
    </submittedName>
</protein>
<dbReference type="GO" id="GO:0004674">
    <property type="term" value="F:protein serine/threonine kinase activity"/>
    <property type="evidence" value="ECO:0007669"/>
    <property type="project" value="UniProtKB-KW"/>
</dbReference>
<evidence type="ECO:0000256" key="4">
    <source>
        <dbReference type="ARBA" id="ARBA00022777"/>
    </source>
</evidence>
<gene>
    <name evidence="7" type="ORF">BDP27DRAFT_1243496</name>
</gene>
<evidence type="ECO:0000256" key="1">
    <source>
        <dbReference type="ARBA" id="ARBA00022527"/>
    </source>
</evidence>